<proteinExistence type="predicted"/>
<organism evidence="1 2">
    <name type="scientific">Acidiferrobacter thiooxydans</name>
    <dbReference type="NCBI Taxonomy" id="163359"/>
    <lineage>
        <taxon>Bacteria</taxon>
        <taxon>Pseudomonadati</taxon>
        <taxon>Pseudomonadota</taxon>
        <taxon>Gammaproteobacteria</taxon>
        <taxon>Acidiferrobacterales</taxon>
        <taxon>Acidiferrobacteraceae</taxon>
        <taxon>Acidiferrobacter</taxon>
    </lineage>
</organism>
<name>A0A1C2FYE7_9GAMM</name>
<comment type="caution">
    <text evidence="1">The sequence shown here is derived from an EMBL/GenBank/DDBJ whole genome shotgun (WGS) entry which is preliminary data.</text>
</comment>
<sequence length="123" mass="13263">MRSREVPRAGPFKDLSGARRSDYWLEVLFFFVVEDDIPFIDDMPLDEEPLAAGAVGAADPPVVEELLLGLVVVPAPVLDDELAGLAVVDEALLLAALWQPASAKRTADARINFFIMISGTLGV</sequence>
<protein>
    <submittedName>
        <fullName evidence="1">Uncharacterized protein</fullName>
    </submittedName>
</protein>
<evidence type="ECO:0000313" key="1">
    <source>
        <dbReference type="EMBL" id="RCN56078.1"/>
    </source>
</evidence>
<accession>A0A1C2FYE7</accession>
<dbReference type="EMBL" id="PSYR01000002">
    <property type="protein sequence ID" value="RCN56078.1"/>
    <property type="molecule type" value="Genomic_DNA"/>
</dbReference>
<evidence type="ECO:0000313" key="2">
    <source>
        <dbReference type="Proteomes" id="UP000253250"/>
    </source>
</evidence>
<dbReference type="Proteomes" id="UP000253250">
    <property type="component" value="Unassembled WGS sequence"/>
</dbReference>
<dbReference type="AlphaFoldDB" id="A0A1C2FYE7"/>
<dbReference type="OrthoDB" id="10010482at2"/>
<reference evidence="1 2" key="1">
    <citation type="submission" date="2018-02" db="EMBL/GenBank/DDBJ databases">
        <title>Insights into the biology of acidophilic members of the Acidiferrobacteraceae family derived from comparative genomic analyses.</title>
        <authorList>
            <person name="Issotta F."/>
            <person name="Thyssen C."/>
            <person name="Mena C."/>
            <person name="Moya A."/>
            <person name="Bellenberg S."/>
            <person name="Sproer C."/>
            <person name="Covarrubias P.C."/>
            <person name="Sand W."/>
            <person name="Quatrini R."/>
            <person name="Vera M."/>
        </authorList>
    </citation>
    <scope>NUCLEOTIDE SEQUENCE [LARGE SCALE GENOMIC DNA]</scope>
    <source>
        <strain evidence="2">m-1</strain>
    </source>
</reference>
<keyword evidence="2" id="KW-1185">Reference proteome</keyword>
<dbReference type="RefSeq" id="WP_065971932.1">
    <property type="nucleotide sequence ID" value="NZ_CP080624.1"/>
</dbReference>
<gene>
    <name evidence="1" type="ORF">C4900_09375</name>
</gene>